<sequence>MLMFEVLISCQSLTGLVFKNVTRSGASLLSATDCLSQKQRRWPEDMAWHPEGNSIFSVYNADDGDSQISVLNLNRTKGQGARVTFLEEKPHVKGIINSISFMPWENPCFVTGGSDHAVVLWNEKDEEKLWKPKALHRNMHSSAVMGVAGMQQKQIVLSVGADKRIIGLDLHTGRTDFKHQIDSKCMSIVPNPCDFNLYMVQAGYSKKLSSGKGHLATLSVLNYLSYSFLIQVYCSSFLVITCRLCRTPGKQLRLFDIRLRQTELHAFGWKQESSDSLSALINQTWSPDGLYITSGSVDPVIHIFDIRSYAHKPSQSIKAHQKRVFKAIWHHSLPLLISISSDLNIGLHKLS</sequence>
<dbReference type="PANTHER" id="PTHR47232:SF1">
    <property type="entry name" value="TRANSDUCIN FAMILY PROTEIN _ WD-40 REPEAT FAMILY PROTEIN"/>
    <property type="match status" value="1"/>
</dbReference>
<name>A5C5S5_VITVI</name>
<dbReference type="InterPro" id="IPR015943">
    <property type="entry name" value="WD40/YVTN_repeat-like_dom_sf"/>
</dbReference>
<dbReference type="Gene3D" id="2.130.10.10">
    <property type="entry name" value="YVTN repeat-like/Quinoprotein amine dehydrogenase"/>
    <property type="match status" value="2"/>
</dbReference>
<gene>
    <name evidence="1" type="ORF">VITISV_032390</name>
</gene>
<dbReference type="ExpressionAtlas" id="A5C5S5">
    <property type="expression patterns" value="baseline and differential"/>
</dbReference>
<dbReference type="InterPro" id="IPR036322">
    <property type="entry name" value="WD40_repeat_dom_sf"/>
</dbReference>
<evidence type="ECO:0000313" key="1">
    <source>
        <dbReference type="EMBL" id="CAN73078.1"/>
    </source>
</evidence>
<protein>
    <submittedName>
        <fullName evidence="1">Uncharacterized protein</fullName>
    </submittedName>
</protein>
<proteinExistence type="predicted"/>
<dbReference type="AlphaFoldDB" id="A5C5S5"/>
<accession>A5C5S5</accession>
<dbReference type="PANTHER" id="PTHR47232">
    <property type="entry name" value="TRANSDUCIN FAMILY PROTEIN / WD-40 REPEAT FAMILY PROTEIN"/>
    <property type="match status" value="1"/>
</dbReference>
<dbReference type="Pfam" id="PF00400">
    <property type="entry name" value="WD40"/>
    <property type="match status" value="1"/>
</dbReference>
<dbReference type="EMBL" id="AM483321">
    <property type="protein sequence ID" value="CAN73078.1"/>
    <property type="molecule type" value="Genomic_DNA"/>
</dbReference>
<reference evidence="1" key="1">
    <citation type="journal article" date="2007" name="PLoS ONE">
        <title>The first genome sequence of an elite grapevine cultivar (Pinot noir Vitis vinifera L.): coping with a highly heterozygous genome.</title>
        <authorList>
            <person name="Velasco R."/>
            <person name="Zharkikh A."/>
            <person name="Troggio M."/>
            <person name="Cartwright D.A."/>
            <person name="Cestaro A."/>
            <person name="Pruss D."/>
            <person name="Pindo M."/>
            <person name="FitzGerald L.M."/>
            <person name="Vezzulli S."/>
            <person name="Reid J."/>
            <person name="Malacarne G."/>
            <person name="Iliev D."/>
            <person name="Coppola G."/>
            <person name="Wardell B."/>
            <person name="Micheletti D."/>
            <person name="Macalma T."/>
            <person name="Facci M."/>
            <person name="Mitchell J.T."/>
            <person name="Perazzolli M."/>
            <person name="Eldredge G."/>
            <person name="Gatto P."/>
            <person name="Oyzerski R."/>
            <person name="Moretto M."/>
            <person name="Gutin N."/>
            <person name="Stefanini M."/>
            <person name="Chen Y."/>
            <person name="Segala C."/>
            <person name="Davenport C."/>
            <person name="Dematte L."/>
            <person name="Mraz A."/>
            <person name="Battilana J."/>
            <person name="Stormo K."/>
            <person name="Costa F."/>
            <person name="Tao Q."/>
            <person name="Si-Ammour A."/>
            <person name="Harkins T."/>
            <person name="Lackey A."/>
            <person name="Perbost C."/>
            <person name="Taillon B."/>
            <person name="Stella A."/>
            <person name="Solovyev V."/>
            <person name="Fawcett J.A."/>
            <person name="Sterck L."/>
            <person name="Vandepoele K."/>
            <person name="Grando S.M."/>
            <person name="Toppo S."/>
            <person name="Moser C."/>
            <person name="Lanchbury J."/>
            <person name="Bogden R."/>
            <person name="Skolnick M."/>
            <person name="Sgaramella V."/>
            <person name="Bhatnagar S.K."/>
            <person name="Fontana P."/>
            <person name="Gutin A."/>
            <person name="Van de Peer Y."/>
            <person name="Salamini F."/>
            <person name="Viola R."/>
        </authorList>
    </citation>
    <scope>NUCLEOTIDE SEQUENCE</scope>
</reference>
<organism evidence="1">
    <name type="scientific">Vitis vinifera</name>
    <name type="common">Grape</name>
    <dbReference type="NCBI Taxonomy" id="29760"/>
    <lineage>
        <taxon>Eukaryota</taxon>
        <taxon>Viridiplantae</taxon>
        <taxon>Streptophyta</taxon>
        <taxon>Embryophyta</taxon>
        <taxon>Tracheophyta</taxon>
        <taxon>Spermatophyta</taxon>
        <taxon>Magnoliopsida</taxon>
        <taxon>eudicotyledons</taxon>
        <taxon>Gunneridae</taxon>
        <taxon>Pentapetalae</taxon>
        <taxon>rosids</taxon>
        <taxon>Vitales</taxon>
        <taxon>Vitaceae</taxon>
        <taxon>Viteae</taxon>
        <taxon>Vitis</taxon>
    </lineage>
</organism>
<dbReference type="SMART" id="SM00320">
    <property type="entry name" value="WD40"/>
    <property type="match status" value="4"/>
</dbReference>
<dbReference type="SUPFAM" id="SSF50978">
    <property type="entry name" value="WD40 repeat-like"/>
    <property type="match status" value="1"/>
</dbReference>
<dbReference type="InterPro" id="IPR001680">
    <property type="entry name" value="WD40_rpt"/>
</dbReference>